<evidence type="ECO:0000313" key="2">
    <source>
        <dbReference type="EMBL" id="KAH0570912.1"/>
    </source>
</evidence>
<organism evidence="1">
    <name type="scientific">Spironucleus salmonicida</name>
    <dbReference type="NCBI Taxonomy" id="348837"/>
    <lineage>
        <taxon>Eukaryota</taxon>
        <taxon>Metamonada</taxon>
        <taxon>Diplomonadida</taxon>
        <taxon>Hexamitidae</taxon>
        <taxon>Hexamitinae</taxon>
        <taxon>Spironucleus</taxon>
    </lineage>
</organism>
<evidence type="ECO:0000313" key="3">
    <source>
        <dbReference type="Proteomes" id="UP000018208"/>
    </source>
</evidence>
<dbReference type="EMBL" id="KI545970">
    <property type="protein sequence ID" value="EST48957.1"/>
    <property type="molecule type" value="Genomic_DNA"/>
</dbReference>
<sequence length="105" mass="11855">MGVVKSILSDDTKDLVDHFQHPMKKNQSEILTIMTQKTDFSTASLKELRSLFSPLETPEKIVETDEIEDLIDRISFIKLDAHNNDSGVISQRIISMDFGNCSVDV</sequence>
<reference evidence="2" key="2">
    <citation type="submission" date="2020-12" db="EMBL/GenBank/DDBJ databases">
        <title>New Spironucleus salmonicida genome in near-complete chromosomes.</title>
        <authorList>
            <person name="Xu F."/>
            <person name="Kurt Z."/>
            <person name="Jimenez-Gonzalez A."/>
            <person name="Astvaldsson A."/>
            <person name="Andersson J.O."/>
            <person name="Svard S.G."/>
        </authorList>
    </citation>
    <scope>NUCLEOTIDE SEQUENCE</scope>
    <source>
        <strain evidence="2">ATCC 50377</strain>
    </source>
</reference>
<proteinExistence type="predicted"/>
<keyword evidence="3" id="KW-1185">Reference proteome</keyword>
<protein>
    <submittedName>
        <fullName evidence="1">Uncharacterized protein</fullName>
    </submittedName>
</protein>
<dbReference type="EMBL" id="AUWU02000007">
    <property type="protein sequence ID" value="KAH0570912.1"/>
    <property type="molecule type" value="Genomic_DNA"/>
</dbReference>
<evidence type="ECO:0000313" key="1">
    <source>
        <dbReference type="EMBL" id="EST48957.1"/>
    </source>
</evidence>
<name>V6LWF0_9EUKA</name>
<reference evidence="1 2" key="1">
    <citation type="journal article" date="2014" name="PLoS Genet.">
        <title>The Genome of Spironucleus salmonicida Highlights a Fish Pathogen Adapted to Fluctuating Environments.</title>
        <authorList>
            <person name="Xu F."/>
            <person name="Jerlstrom-Hultqvist J."/>
            <person name="Einarsson E."/>
            <person name="Astvaldsson A."/>
            <person name="Svard S.G."/>
            <person name="Andersson J.O."/>
        </authorList>
    </citation>
    <scope>NUCLEOTIDE SEQUENCE</scope>
    <source>
        <strain evidence="2">ATCC 50377</strain>
    </source>
</reference>
<accession>V6LWF0</accession>
<dbReference type="Proteomes" id="UP000018208">
    <property type="component" value="Unassembled WGS sequence"/>
</dbReference>
<dbReference type="VEuPathDB" id="GiardiaDB:SS50377_27205"/>
<gene>
    <name evidence="1" type="ORF">SS50377_10805</name>
    <name evidence="2" type="ORF">SS50377_27205</name>
</gene>
<dbReference type="AlphaFoldDB" id="V6LWF0"/>